<evidence type="ECO:0008006" key="3">
    <source>
        <dbReference type="Google" id="ProtNLM"/>
    </source>
</evidence>
<accession>Q74J40</accession>
<dbReference type="PANTHER" id="PTHR34070">
    <property type="entry name" value="ARMADILLO-TYPE FOLD"/>
    <property type="match status" value="1"/>
</dbReference>
<dbReference type="InterPro" id="IPR014825">
    <property type="entry name" value="DNA_alkylation"/>
</dbReference>
<organism evidence="1 2">
    <name type="scientific">Lactobacillus johnsonii (strain CNCM I-12250 / La1 / NCC 533)</name>
    <dbReference type="NCBI Taxonomy" id="257314"/>
    <lineage>
        <taxon>Bacteria</taxon>
        <taxon>Bacillati</taxon>
        <taxon>Bacillota</taxon>
        <taxon>Bacilli</taxon>
        <taxon>Lactobacillales</taxon>
        <taxon>Lactobacillaceae</taxon>
        <taxon>Lactobacillus</taxon>
    </lineage>
</organism>
<dbReference type="RefSeq" id="WP_011162098.1">
    <property type="nucleotide sequence ID" value="NC_005362.1"/>
</dbReference>
<dbReference type="InterPro" id="IPR016024">
    <property type="entry name" value="ARM-type_fold"/>
</dbReference>
<dbReference type="HOGENOM" id="CLU_079880_1_1_9"/>
<dbReference type="EMBL" id="AE017198">
    <property type="protein sequence ID" value="AAS09091.1"/>
    <property type="molecule type" value="Genomic_DNA"/>
</dbReference>
<dbReference type="Gene3D" id="1.25.40.290">
    <property type="entry name" value="ARM repeat domains"/>
    <property type="match status" value="1"/>
</dbReference>
<sequence>MKELDKYQQLKQKLVENSDPELATQMKKYLRNKFEFYGLKSPERRKSYHDLIKVEKKNKKIDWNFLDQAWSDTHREAQYFVCDYLISLERFLTFEDLDHIFYYVKSKQWWDTIDSLIKPIGKIGLRDGRVDDLMLAWSKDNDFWVRRVAIEHQLLRKNKMNTELLEKILENNLNSSEFFINKAIGWVLRDYSKTNRAWVKKFINDHYSDMAALSIKEGSKYLHS</sequence>
<dbReference type="Pfam" id="PF08713">
    <property type="entry name" value="DNA_alkylation"/>
    <property type="match status" value="1"/>
</dbReference>
<dbReference type="AlphaFoldDB" id="Q74J40"/>
<evidence type="ECO:0000313" key="2">
    <source>
        <dbReference type="Proteomes" id="UP000000581"/>
    </source>
</evidence>
<gene>
    <name evidence="1" type="ordered locus">LJ_1270</name>
</gene>
<dbReference type="eggNOG" id="COG4912">
    <property type="taxonomic scope" value="Bacteria"/>
</dbReference>
<dbReference type="PANTHER" id="PTHR34070:SF1">
    <property type="entry name" value="DNA ALKYLATION REPAIR PROTEIN"/>
    <property type="match status" value="1"/>
</dbReference>
<proteinExistence type="predicted"/>
<reference evidence="1 2" key="1">
    <citation type="journal article" date="2004" name="Proc. Natl. Acad. Sci. U.S.A.">
        <title>The genome sequence of the probiotic intestinal bacterium Lactobacillus johnsonii NCC 533.</title>
        <authorList>
            <person name="Pridmore R.D."/>
            <person name="Berger B."/>
            <person name="Desiere F."/>
            <person name="Vilanova D."/>
            <person name="Barretto C."/>
            <person name="Pittet A.-C."/>
            <person name="Zwahlen M.-C."/>
            <person name="Rouvet M."/>
            <person name="Altermann E."/>
            <person name="Barrangou R."/>
            <person name="Mollet B."/>
            <person name="Mercenier A."/>
            <person name="Klaenhammer T."/>
            <person name="Arigoni F."/>
            <person name="Schell M.A."/>
        </authorList>
    </citation>
    <scope>NUCLEOTIDE SEQUENCE [LARGE SCALE GENOMIC DNA]</scope>
    <source>
        <strain evidence="2">CNCM I-1225 / La1 / NCC 533</strain>
    </source>
</reference>
<protein>
    <recommendedName>
        <fullName evidence="3">DNA alkylation repair protein</fullName>
    </recommendedName>
</protein>
<dbReference type="CDD" id="cd07064">
    <property type="entry name" value="AlkD_like_1"/>
    <property type="match status" value="1"/>
</dbReference>
<name>Q74J40_LACJO</name>
<dbReference type="Proteomes" id="UP000000581">
    <property type="component" value="Chromosome"/>
</dbReference>
<dbReference type="SUPFAM" id="SSF48371">
    <property type="entry name" value="ARM repeat"/>
    <property type="match status" value="1"/>
</dbReference>
<dbReference type="KEGG" id="ljo:LJ_1270"/>
<evidence type="ECO:0000313" key="1">
    <source>
        <dbReference type="EMBL" id="AAS09091.1"/>
    </source>
</evidence>
<dbReference type="Gene3D" id="1.20.1660.10">
    <property type="entry name" value="Hypothetical protein (EF3068)"/>
    <property type="match status" value="1"/>
</dbReference>
<dbReference type="PATRIC" id="fig|257314.6.peg.1138"/>